<organism evidence="4 5">
    <name type="scientific">Agaribacter marinus</name>
    <dbReference type="NCBI Taxonomy" id="1431249"/>
    <lineage>
        <taxon>Bacteria</taxon>
        <taxon>Pseudomonadati</taxon>
        <taxon>Pseudomonadota</taxon>
        <taxon>Gammaproteobacteria</taxon>
        <taxon>Alteromonadales</taxon>
        <taxon>Alteromonadaceae</taxon>
        <taxon>Agaribacter</taxon>
    </lineage>
</organism>
<keyword evidence="2" id="KW-0285">Flavoprotein</keyword>
<proteinExistence type="predicted"/>
<keyword evidence="2" id="KW-0288">FMN</keyword>
<comment type="cofactor">
    <cofactor evidence="1">
        <name>FMN</name>
        <dbReference type="ChEBI" id="CHEBI:58210"/>
    </cofactor>
</comment>
<dbReference type="PANTHER" id="PTHR30543">
    <property type="entry name" value="CHROMATE REDUCTASE"/>
    <property type="match status" value="1"/>
</dbReference>
<dbReference type="PANTHER" id="PTHR30543:SF21">
    <property type="entry name" value="NAD(P)H-DEPENDENT FMN REDUCTASE LOT6"/>
    <property type="match status" value="1"/>
</dbReference>
<reference evidence="4" key="1">
    <citation type="journal article" date="2014" name="Int. J. Syst. Evol. Microbiol.">
        <title>Complete genome sequence of Corynebacterium casei LMG S-19264T (=DSM 44701T), isolated from a smear-ripened cheese.</title>
        <authorList>
            <consortium name="US DOE Joint Genome Institute (JGI-PGF)"/>
            <person name="Walter F."/>
            <person name="Albersmeier A."/>
            <person name="Kalinowski J."/>
            <person name="Ruckert C."/>
        </authorList>
    </citation>
    <scope>NUCLEOTIDE SEQUENCE</scope>
    <source>
        <strain evidence="4">NBRC 110023</strain>
    </source>
</reference>
<keyword evidence="5" id="KW-1185">Reference proteome</keyword>
<dbReference type="InterPro" id="IPR029039">
    <property type="entry name" value="Flavoprotein-like_sf"/>
</dbReference>
<accession>A0AA37SXJ0</accession>
<dbReference type="EMBL" id="BSOT01000006">
    <property type="protein sequence ID" value="GLR71698.1"/>
    <property type="molecule type" value="Genomic_DNA"/>
</dbReference>
<dbReference type="GO" id="GO:0010181">
    <property type="term" value="F:FMN binding"/>
    <property type="evidence" value="ECO:0007669"/>
    <property type="project" value="TreeGrafter"/>
</dbReference>
<evidence type="ECO:0000259" key="3">
    <source>
        <dbReference type="Pfam" id="PF03358"/>
    </source>
</evidence>
<dbReference type="InterPro" id="IPR050712">
    <property type="entry name" value="NAD(P)H-dep_reductase"/>
</dbReference>
<dbReference type="Gene3D" id="3.40.50.360">
    <property type="match status" value="1"/>
</dbReference>
<gene>
    <name evidence="4" type="ORF">GCM10007852_26060</name>
</gene>
<evidence type="ECO:0000256" key="1">
    <source>
        <dbReference type="ARBA" id="ARBA00001917"/>
    </source>
</evidence>
<evidence type="ECO:0000313" key="4">
    <source>
        <dbReference type="EMBL" id="GLR71698.1"/>
    </source>
</evidence>
<dbReference type="GO" id="GO:0005829">
    <property type="term" value="C:cytosol"/>
    <property type="evidence" value="ECO:0007669"/>
    <property type="project" value="TreeGrafter"/>
</dbReference>
<dbReference type="Pfam" id="PF03358">
    <property type="entry name" value="FMN_red"/>
    <property type="match status" value="1"/>
</dbReference>
<dbReference type="Proteomes" id="UP001156601">
    <property type="component" value="Unassembled WGS sequence"/>
</dbReference>
<name>A0AA37SXJ0_9ALTE</name>
<feature type="domain" description="NADPH-dependent FMN reductase-like" evidence="3">
    <location>
        <begin position="1"/>
        <end position="141"/>
    </location>
</feature>
<protein>
    <submittedName>
        <fullName evidence="4">FMN reductase</fullName>
    </submittedName>
</protein>
<dbReference type="GO" id="GO:0016491">
    <property type="term" value="F:oxidoreductase activity"/>
    <property type="evidence" value="ECO:0007669"/>
    <property type="project" value="InterPro"/>
</dbReference>
<dbReference type="RefSeq" id="WP_284218035.1">
    <property type="nucleotide sequence ID" value="NZ_BSOT01000006.1"/>
</dbReference>
<reference evidence="4" key="2">
    <citation type="submission" date="2023-01" db="EMBL/GenBank/DDBJ databases">
        <title>Draft genome sequence of Agaribacter marinus strain NBRC 110023.</title>
        <authorList>
            <person name="Sun Q."/>
            <person name="Mori K."/>
        </authorList>
    </citation>
    <scope>NUCLEOTIDE SEQUENCE</scope>
    <source>
        <strain evidence="4">NBRC 110023</strain>
    </source>
</reference>
<comment type="caution">
    <text evidence="4">The sequence shown here is derived from an EMBL/GenBank/DDBJ whole genome shotgun (WGS) entry which is preliminary data.</text>
</comment>
<sequence>MKIVTFAASNSTKSINRALLKYAASFLDSHEIEILDINDFSLPIYSADIEEKHGVPEAASRFLKRIEAADALLISYAEHNGNYTAAYKNLFDWASREKRGVYDKKPIVMLATSPGKNGANSVLTMAKNSAHHYDGTVIASLSVPSFYETFDLAKMEIKDEEWKVKLATTLAAFDSSTL</sequence>
<evidence type="ECO:0000313" key="5">
    <source>
        <dbReference type="Proteomes" id="UP001156601"/>
    </source>
</evidence>
<dbReference type="AlphaFoldDB" id="A0AA37SXJ0"/>
<evidence type="ECO:0000256" key="2">
    <source>
        <dbReference type="ARBA" id="ARBA00022643"/>
    </source>
</evidence>
<dbReference type="InterPro" id="IPR005025">
    <property type="entry name" value="FMN_Rdtase-like_dom"/>
</dbReference>
<dbReference type="SUPFAM" id="SSF52218">
    <property type="entry name" value="Flavoproteins"/>
    <property type="match status" value="1"/>
</dbReference>